<evidence type="ECO:0000313" key="3">
    <source>
        <dbReference type="Proteomes" id="UP001283361"/>
    </source>
</evidence>
<gene>
    <name evidence="2" type="ORF">RRG08_052720</name>
</gene>
<protein>
    <submittedName>
        <fullName evidence="2">Uncharacterized protein</fullName>
    </submittedName>
</protein>
<dbReference type="EMBL" id="JAWDGP010000556">
    <property type="protein sequence ID" value="KAK3799536.1"/>
    <property type="molecule type" value="Genomic_DNA"/>
</dbReference>
<name>A0AAE1B5W4_9GAST</name>
<sequence>MTVNKAQLVTSSNHTISFPSLTPLFGGGHAMRTVSRGPTTWLAWPLCSYLGSKLRQRERKATRWDRNSEGCGFSAPLEPPLHRMVQSQH</sequence>
<evidence type="ECO:0000256" key="1">
    <source>
        <dbReference type="SAM" id="MobiDB-lite"/>
    </source>
</evidence>
<organism evidence="2 3">
    <name type="scientific">Elysia crispata</name>
    <name type="common">lettuce slug</name>
    <dbReference type="NCBI Taxonomy" id="231223"/>
    <lineage>
        <taxon>Eukaryota</taxon>
        <taxon>Metazoa</taxon>
        <taxon>Spiralia</taxon>
        <taxon>Lophotrochozoa</taxon>
        <taxon>Mollusca</taxon>
        <taxon>Gastropoda</taxon>
        <taxon>Heterobranchia</taxon>
        <taxon>Euthyneura</taxon>
        <taxon>Panpulmonata</taxon>
        <taxon>Sacoglossa</taxon>
        <taxon>Placobranchoidea</taxon>
        <taxon>Plakobranchidae</taxon>
        <taxon>Elysia</taxon>
    </lineage>
</organism>
<proteinExistence type="predicted"/>
<feature type="region of interest" description="Disordered" evidence="1">
    <location>
        <begin position="61"/>
        <end position="89"/>
    </location>
</feature>
<keyword evidence="3" id="KW-1185">Reference proteome</keyword>
<evidence type="ECO:0000313" key="2">
    <source>
        <dbReference type="EMBL" id="KAK3799536.1"/>
    </source>
</evidence>
<dbReference type="Proteomes" id="UP001283361">
    <property type="component" value="Unassembled WGS sequence"/>
</dbReference>
<dbReference type="AlphaFoldDB" id="A0AAE1B5W4"/>
<accession>A0AAE1B5W4</accession>
<comment type="caution">
    <text evidence="2">The sequence shown here is derived from an EMBL/GenBank/DDBJ whole genome shotgun (WGS) entry which is preliminary data.</text>
</comment>
<reference evidence="2" key="1">
    <citation type="journal article" date="2023" name="G3 (Bethesda)">
        <title>A reference genome for the long-term kleptoplast-retaining sea slug Elysia crispata morphotype clarki.</title>
        <authorList>
            <person name="Eastman K.E."/>
            <person name="Pendleton A.L."/>
            <person name="Shaikh M.A."/>
            <person name="Suttiyut T."/>
            <person name="Ogas R."/>
            <person name="Tomko P."/>
            <person name="Gavelis G."/>
            <person name="Widhalm J.R."/>
            <person name="Wisecaver J.H."/>
        </authorList>
    </citation>
    <scope>NUCLEOTIDE SEQUENCE</scope>
    <source>
        <strain evidence="2">ECLA1</strain>
    </source>
</reference>